<name>A0ABM1NMB1_DROAR</name>
<dbReference type="InterPro" id="IPR003960">
    <property type="entry name" value="ATPase_AAA_CS"/>
</dbReference>
<keyword evidence="5 8" id="KW-0067">ATP-binding</keyword>
<dbReference type="InterPro" id="IPR048612">
    <property type="entry name" value="KTNA1_AAA_dom"/>
</dbReference>
<keyword evidence="8" id="KW-0132">Cell division</keyword>
<evidence type="ECO:0000256" key="4">
    <source>
        <dbReference type="ARBA" id="ARBA00022741"/>
    </source>
</evidence>
<evidence type="ECO:0000313" key="12">
    <source>
        <dbReference type="RefSeq" id="XP_017856097.1"/>
    </source>
</evidence>
<dbReference type="InterPro" id="IPR050304">
    <property type="entry name" value="MT-severing_AAA_ATPase"/>
</dbReference>
<keyword evidence="8" id="KW-0498">Mitosis</keyword>
<dbReference type="PANTHER" id="PTHR23074">
    <property type="entry name" value="AAA DOMAIN-CONTAINING"/>
    <property type="match status" value="1"/>
</dbReference>
<dbReference type="Pfam" id="PF21126">
    <property type="entry name" value="KATNA1_MIT"/>
    <property type="match status" value="1"/>
</dbReference>
<keyword evidence="6 8" id="KW-0206">Cytoskeleton</keyword>
<evidence type="ECO:0000259" key="10">
    <source>
        <dbReference type="SMART" id="SM00382"/>
    </source>
</evidence>
<gene>
    <name evidence="12" type="primary">LOC108608957</name>
    <name evidence="8" type="synonym">KATNA1</name>
</gene>
<comment type="subcellular location">
    <subcellularLocation>
        <location evidence="1 8">Cytoplasm</location>
        <location evidence="1 8">Cytoskeleton</location>
        <location evidence="1 8">Spindle</location>
    </subcellularLocation>
    <subcellularLocation>
        <location evidence="8">Cytoplasm</location>
    </subcellularLocation>
    <subcellularLocation>
        <location evidence="8">Cytoplasm</location>
        <location evidence="8">Cytoskeleton</location>
        <location evidence="8">Microtubule organizing center</location>
        <location evidence="8">Centrosome</location>
    </subcellularLocation>
    <subcellularLocation>
        <location evidence="8">Cytoplasm</location>
        <location evidence="8">Cytoskeleton</location>
        <location evidence="8">Spindle pole</location>
    </subcellularLocation>
    <text evidence="8">Predominantly cytoplasmic. Also localized to the interphase centrosome and the mitotic spindle poles. Enhanced recruitment to the mitotic spindle poles requires microtubules and interaction with KATNB1.</text>
</comment>
<dbReference type="InterPro" id="IPR015415">
    <property type="entry name" value="Spast_Vps4_C"/>
</dbReference>
<dbReference type="Pfam" id="PF00004">
    <property type="entry name" value="AAA"/>
    <property type="match status" value="1"/>
</dbReference>
<dbReference type="Gene3D" id="1.10.8.60">
    <property type="match status" value="1"/>
</dbReference>
<dbReference type="InterPro" id="IPR003593">
    <property type="entry name" value="AAA+_ATPase"/>
</dbReference>
<dbReference type="CDD" id="cd21748">
    <property type="entry name" value="Kp60-NTD"/>
    <property type="match status" value="1"/>
</dbReference>
<dbReference type="EC" id="5.6.1.1" evidence="8"/>
<reference evidence="12" key="3">
    <citation type="submission" date="2025-08" db="UniProtKB">
        <authorList>
            <consortium name="RefSeq"/>
        </authorList>
    </citation>
    <scope>IDENTIFICATION</scope>
    <source>
        <tissue evidence="12">Whole organism</tissue>
    </source>
</reference>
<dbReference type="Gene3D" id="3.40.50.300">
    <property type="entry name" value="P-loop containing nucleotide triphosphate hydrolases"/>
    <property type="match status" value="1"/>
</dbReference>
<dbReference type="InterPro" id="IPR028596">
    <property type="entry name" value="KATNA1"/>
</dbReference>
<dbReference type="InterPro" id="IPR003959">
    <property type="entry name" value="ATPase_AAA_core"/>
</dbReference>
<evidence type="ECO:0000256" key="9">
    <source>
        <dbReference type="SAM" id="MobiDB-lite"/>
    </source>
</evidence>
<feature type="domain" description="AAA+ ATPase" evidence="10">
    <location>
        <begin position="332"/>
        <end position="471"/>
    </location>
</feature>
<dbReference type="Pfam" id="PF17862">
    <property type="entry name" value="AAA_lid_3"/>
    <property type="match status" value="1"/>
</dbReference>
<reference evidence="11" key="1">
    <citation type="journal article" date="1997" name="Nucleic Acids Res.">
        <title>tRNAscan-SE: a program for improved detection of transfer RNA genes in genomic sequence.</title>
        <authorList>
            <person name="Lowe T.M."/>
            <person name="Eddy S.R."/>
        </authorList>
    </citation>
    <scope>NUCLEOTIDE SEQUENCE [LARGE SCALE GENOMIC DNA]</scope>
</reference>
<sequence length="579" mass="63989">MSITLLRGGKQKTTTCVGMTVMAKTTIEEICENAKLARDMALTGNYDSACIYYEGLQGMLARLLKSTVDPMRKGKWNMINQQINQEHAKVKAIQRTLQDISLDLQNTKFAHKLRAQFSDDGNVNKDPAAWFKPDPDIWTPPPKDPDVWGPPKPPPPVQQVGRRATTTNSRRTAGGAPTSGRPSTIPQSTARNGPGTARNSRGSASTSNSARGGANGRVAGRKLSTSNSISNNNNNNNNNDGKDDDATAAVSNGSTADGDGSEQQATEEERKFQPNNHIEAELVDILERDILQKDPKVRWSDIADLHDAKRLLEEAVVLPMLMPDYFKGIRRPWKGVLMVGPPGTGKTMLAKAVATECGTTFFNVSSATLTSKYRGESEKMVRLLFEMARFYAPSTIFIDEIDSLCSRRGSESEHEASRRVKSELLVQMDGVGGGEEQAKVVMVLAATNFPWDIDEALRRRLEKRIYIPLPTDEGREALLKINLREVKVDDSVDLNYVANQLEGYSGADITNVCREASMMSMRRKIAGLTPEQIRQLATEEVDLPVSNKDFNEAISRCNKSVSRADLDKYEKWMREFGSS</sequence>
<keyword evidence="11" id="KW-1185">Reference proteome</keyword>
<feature type="region of interest" description="Disordered" evidence="9">
    <location>
        <begin position="118"/>
        <end position="276"/>
    </location>
</feature>
<organism evidence="11 12">
    <name type="scientific">Drosophila arizonae</name>
    <name type="common">Fruit fly</name>
    <dbReference type="NCBI Taxonomy" id="7263"/>
    <lineage>
        <taxon>Eukaryota</taxon>
        <taxon>Metazoa</taxon>
        <taxon>Ecdysozoa</taxon>
        <taxon>Arthropoda</taxon>
        <taxon>Hexapoda</taxon>
        <taxon>Insecta</taxon>
        <taxon>Pterygota</taxon>
        <taxon>Neoptera</taxon>
        <taxon>Endopterygota</taxon>
        <taxon>Diptera</taxon>
        <taxon>Brachycera</taxon>
        <taxon>Muscomorpha</taxon>
        <taxon>Ephydroidea</taxon>
        <taxon>Drosophilidae</taxon>
        <taxon>Drosophila</taxon>
    </lineage>
</organism>
<evidence type="ECO:0000313" key="11">
    <source>
        <dbReference type="Proteomes" id="UP000694904"/>
    </source>
</evidence>
<dbReference type="Proteomes" id="UP000694904">
    <property type="component" value="Chromosome 2"/>
</dbReference>
<dbReference type="RefSeq" id="XP_017856097.1">
    <property type="nucleotide sequence ID" value="XM_018000608.1"/>
</dbReference>
<proteinExistence type="inferred from homology"/>
<reference evidence="11" key="2">
    <citation type="journal article" date="2016" name="G3 (Bethesda)">
        <title>Genome Evolution in Three Species of Cactophilic Drosophila.</title>
        <authorList>
            <person name="Sanchez-Flores A."/>
            <person name="Penazola F."/>
            <person name="Carpinteyro-Ponce J."/>
            <person name="Nazario-Yepiz N."/>
            <person name="Abreu-Goodger C."/>
            <person name="Machado C.A."/>
            <person name="Markow T.A."/>
        </authorList>
    </citation>
    <scope>NUCLEOTIDE SEQUENCE [LARGE SCALE GENOMIC DNA]</scope>
</reference>
<comment type="activity regulation">
    <text evidence="8">ATPase activity is stimulated by microtubules, which promote homooligomerization. ATP-dependent microtubule severing is stimulated by interaction with KATNB1.</text>
</comment>
<feature type="compositionally biased region" description="Pro residues" evidence="9">
    <location>
        <begin position="138"/>
        <end position="157"/>
    </location>
</feature>
<comment type="subunit">
    <text evidence="8">Can homooligomerize into hexameric rings, which may be promoted by interaction with microtubules. Interacts with KATNB1, which may serve as a targeting subunit.</text>
</comment>
<comment type="function">
    <text evidence="8">Catalytic subunit of a complex which severs microtubules in an ATP-dependent manner. Microtubule severing may promote rapid reorganization of cellular microtubule arrays and the release of microtubules from the centrosome following nucleation.</text>
</comment>
<keyword evidence="4 8" id="KW-0547">Nucleotide-binding</keyword>
<accession>A0ABM1NMB1</accession>
<evidence type="ECO:0000256" key="1">
    <source>
        <dbReference type="ARBA" id="ARBA00004186"/>
    </source>
</evidence>
<feature type="compositionally biased region" description="Low complexity" evidence="9">
    <location>
        <begin position="226"/>
        <end position="239"/>
    </location>
</feature>
<feature type="compositionally biased region" description="Low complexity" evidence="9">
    <location>
        <begin position="158"/>
        <end position="176"/>
    </location>
</feature>
<dbReference type="PANTHER" id="PTHR23074:SF19">
    <property type="entry name" value="KATANIN P60 ATPASE-CONTAINING SUBUNIT A1"/>
    <property type="match status" value="1"/>
</dbReference>
<dbReference type="InterPro" id="IPR041569">
    <property type="entry name" value="AAA_lid_3"/>
</dbReference>
<dbReference type="GeneID" id="108608957"/>
<evidence type="ECO:0000256" key="3">
    <source>
        <dbReference type="ARBA" id="ARBA00022701"/>
    </source>
</evidence>
<dbReference type="SUPFAM" id="SSF52540">
    <property type="entry name" value="P-loop containing nucleoside triphosphate hydrolases"/>
    <property type="match status" value="1"/>
</dbReference>
<keyword evidence="3 8" id="KW-0493">Microtubule</keyword>
<dbReference type="Gene3D" id="1.20.58.80">
    <property type="entry name" value="Phosphotransferase system, lactose/cellobiose-type IIA subunit"/>
    <property type="match status" value="1"/>
</dbReference>
<dbReference type="HAMAP" id="MF_03023">
    <property type="entry name" value="Katanin_p60_A1"/>
    <property type="match status" value="1"/>
</dbReference>
<dbReference type="InterPro" id="IPR048611">
    <property type="entry name" value="KATNA1_MIT"/>
</dbReference>
<comment type="similarity">
    <text evidence="8">Belongs to the AAA ATPase family. Katanin p60 subunit A1 subfamily.</text>
</comment>
<evidence type="ECO:0000256" key="8">
    <source>
        <dbReference type="HAMAP-Rule" id="MF_03023"/>
    </source>
</evidence>
<protein>
    <recommendedName>
        <fullName evidence="8">Katanin p60 ATPase-containing subunit A1</fullName>
        <shortName evidence="8">Katanin p60 subunit A1</shortName>
        <ecNumber evidence="8">5.6.1.1</ecNumber>
    </recommendedName>
    <alternativeName>
        <fullName evidence="8">p60 katanin</fullName>
    </alternativeName>
</protein>
<keyword evidence="7 8" id="KW-0413">Isomerase</keyword>
<evidence type="ECO:0000256" key="5">
    <source>
        <dbReference type="ARBA" id="ARBA00022840"/>
    </source>
</evidence>
<evidence type="ECO:0000256" key="2">
    <source>
        <dbReference type="ARBA" id="ARBA00022490"/>
    </source>
</evidence>
<keyword evidence="8" id="KW-0131">Cell cycle</keyword>
<feature type="compositionally biased region" description="Polar residues" evidence="9">
    <location>
        <begin position="180"/>
        <end position="209"/>
    </location>
</feature>
<dbReference type="Pfam" id="PF09336">
    <property type="entry name" value="Vps4_C"/>
    <property type="match status" value="1"/>
</dbReference>
<dbReference type="CDD" id="cd19522">
    <property type="entry name" value="RecA-like_KTNA1"/>
    <property type="match status" value="1"/>
</dbReference>
<feature type="binding site" evidence="8">
    <location>
        <begin position="340"/>
        <end position="347"/>
    </location>
    <ligand>
        <name>ATP</name>
        <dbReference type="ChEBI" id="CHEBI:30616"/>
    </ligand>
</feature>
<dbReference type="SMART" id="SM00382">
    <property type="entry name" value="AAA"/>
    <property type="match status" value="1"/>
</dbReference>
<keyword evidence="2 8" id="KW-0963">Cytoplasm</keyword>
<comment type="catalytic activity">
    <reaction evidence="8">
        <text>n ATP + n H2O + a microtubule = n ADP + n phosphate + (n+1) alpha/beta tubulin heterodimers.</text>
        <dbReference type="EC" id="5.6.1.1"/>
    </reaction>
</comment>
<evidence type="ECO:0000256" key="6">
    <source>
        <dbReference type="ARBA" id="ARBA00023212"/>
    </source>
</evidence>
<dbReference type="InterPro" id="IPR027417">
    <property type="entry name" value="P-loop_NTPase"/>
</dbReference>
<dbReference type="PROSITE" id="PS00674">
    <property type="entry name" value="AAA"/>
    <property type="match status" value="1"/>
</dbReference>
<evidence type="ECO:0000256" key="7">
    <source>
        <dbReference type="ARBA" id="ARBA00023235"/>
    </source>
</evidence>